<sequence length="245" mass="28685">MRYKLIYVYGDSDQKFTQTFSNKFLMESYIETGKDKDLRVINIESSKLYGYARVSSKEQNLDRQIESLKEYGVNERDIITDKQSGKDFNREGYKTLKEQLLRNGDVLVIKELDRLGRNMAQIKEEWNDLQAKEINIVVIDTPILNTEGKSNLEKTLISNIVFELLSYMAEKERVKIKQRQAEGIANAKAKGKHLGRPRIEYPSNFKEVYAKWKAKEITGVKAMELMNLKKNSFYNLIKKYENKEK</sequence>
<dbReference type="RefSeq" id="WP_110003803.1">
    <property type="nucleotide sequence ID" value="NZ_CATNZR010000151.1"/>
</dbReference>
<dbReference type="PROSITE" id="PS00397">
    <property type="entry name" value="RECOMBINASES_1"/>
    <property type="match status" value="1"/>
</dbReference>
<dbReference type="InterPro" id="IPR006118">
    <property type="entry name" value="Recombinase_CS"/>
</dbReference>
<dbReference type="AlphaFoldDB" id="A0A0K2Y7Y1"/>
<proteinExistence type="inferred from homology"/>
<comment type="similarity">
    <text evidence="1">Belongs to the site-specific recombinase resolvase family.</text>
</comment>
<dbReference type="PANTHER" id="PTHR30461:SF26">
    <property type="entry name" value="RESOLVASE HOMOLOG YNEB"/>
    <property type="match status" value="1"/>
</dbReference>
<evidence type="ECO:0000256" key="5">
    <source>
        <dbReference type="PIRSR" id="PIRSR606118-50"/>
    </source>
</evidence>
<dbReference type="PROSITE" id="PS00398">
    <property type="entry name" value="RECOMBINASES_2"/>
    <property type="match status" value="1"/>
</dbReference>
<feature type="active site" description="O-(5'-phospho-DNA)-serine intermediate" evidence="5 6">
    <location>
        <position position="55"/>
    </location>
</feature>
<evidence type="ECO:0000313" key="9">
    <source>
        <dbReference type="EMBL" id="HAT4299712.1"/>
    </source>
</evidence>
<dbReference type="Pfam" id="PF00239">
    <property type="entry name" value="Resolvase"/>
    <property type="match status" value="1"/>
</dbReference>
<keyword evidence="3" id="KW-0238">DNA-binding</keyword>
<dbReference type="InterPro" id="IPR050639">
    <property type="entry name" value="SSR_resolvase"/>
</dbReference>
<dbReference type="EMBL" id="LN835295">
    <property type="protein sequence ID" value="CRG98356.1"/>
    <property type="molecule type" value="Genomic_DNA"/>
</dbReference>
<dbReference type="CDD" id="cd03768">
    <property type="entry name" value="SR_ResInv"/>
    <property type="match status" value="1"/>
</dbReference>
<accession>A0A0K2Y7Y1</accession>
<protein>
    <submittedName>
        <fullName evidence="9">Recombinase family protein</fullName>
    </submittedName>
    <submittedName>
        <fullName evidence="8">Resolvase site-specific serine recombinase</fullName>
    </submittedName>
</protein>
<dbReference type="PROSITE" id="PS51736">
    <property type="entry name" value="RECOMBINASES_3"/>
    <property type="match status" value="1"/>
</dbReference>
<dbReference type="EMBL" id="DACTBT010000038">
    <property type="protein sequence ID" value="HAT4299712.1"/>
    <property type="molecule type" value="Genomic_DNA"/>
</dbReference>
<reference evidence="9" key="4">
    <citation type="submission" date="2020-07" db="EMBL/GenBank/DDBJ databases">
        <authorList>
            <consortium name="NCBI Pathogen Detection Project"/>
        </authorList>
    </citation>
    <scope>NUCLEOTIDE SEQUENCE</scope>
    <source>
        <strain evidence="9">C25</strain>
    </source>
</reference>
<organism evidence="8">
    <name type="scientific">Clostridium perfringens</name>
    <dbReference type="NCBI Taxonomy" id="1502"/>
    <lineage>
        <taxon>Bacteria</taxon>
        <taxon>Bacillati</taxon>
        <taxon>Bacillota</taxon>
        <taxon>Clostridia</taxon>
        <taxon>Eubacteriales</taxon>
        <taxon>Clostridiaceae</taxon>
        <taxon>Clostridium</taxon>
    </lineage>
</organism>
<keyword evidence="4" id="KW-0233">DNA recombination</keyword>
<evidence type="ECO:0000256" key="2">
    <source>
        <dbReference type="ARBA" id="ARBA00022908"/>
    </source>
</evidence>
<reference evidence="8" key="1">
    <citation type="submission" date="2015-03" db="EMBL/GenBank/DDBJ databases">
        <authorList>
            <person name="Murphy D."/>
        </authorList>
    </citation>
    <scope>NUCLEOTIDE SEQUENCE</scope>
    <source>
        <strain evidence="8">JIR12708</strain>
        <plasmid evidence="8">pJIR4150</plasmid>
    </source>
</reference>
<dbReference type="SUPFAM" id="SSF53041">
    <property type="entry name" value="Resolvase-like"/>
    <property type="match status" value="1"/>
</dbReference>
<keyword evidence="8" id="KW-0614">Plasmid</keyword>
<evidence type="ECO:0000313" key="8">
    <source>
        <dbReference type="EMBL" id="CRG98356.1"/>
    </source>
</evidence>
<keyword evidence="2" id="KW-0229">DNA integration</keyword>
<reference evidence="10 11" key="5">
    <citation type="submission" date="2020-12" db="EMBL/GenBank/DDBJ databases">
        <title>Comparative genomics of Clostridium perfringens reveals patterns of host-associated phylogenetic clades and virulence factors.</title>
        <authorList>
            <person name="Smith A.H."/>
            <person name="Geier R."/>
        </authorList>
    </citation>
    <scope>NUCLEOTIDE SEQUENCE [LARGE SCALE GENOMIC DNA]</scope>
    <source>
        <strain evidence="10 11">CHD15829P</strain>
    </source>
</reference>
<dbReference type="InterPro" id="IPR036162">
    <property type="entry name" value="Resolvase-like_N_sf"/>
</dbReference>
<feature type="domain" description="Resolvase/invertase-type recombinase catalytic" evidence="7">
    <location>
        <begin position="47"/>
        <end position="191"/>
    </location>
</feature>
<name>A0A0K2Y7Y1_CLOPF</name>
<dbReference type="Proteomes" id="UP000668358">
    <property type="component" value="Unassembled WGS sequence"/>
</dbReference>
<evidence type="ECO:0000256" key="3">
    <source>
        <dbReference type="ARBA" id="ARBA00023125"/>
    </source>
</evidence>
<evidence type="ECO:0000256" key="4">
    <source>
        <dbReference type="ARBA" id="ARBA00023172"/>
    </source>
</evidence>
<evidence type="ECO:0000256" key="1">
    <source>
        <dbReference type="ARBA" id="ARBA00009913"/>
    </source>
</evidence>
<dbReference type="Proteomes" id="UP000855421">
    <property type="component" value="Unassembled WGS sequence"/>
</dbReference>
<dbReference type="PANTHER" id="PTHR30461">
    <property type="entry name" value="DNA-INVERTASE FROM LAMBDOID PROPHAGE"/>
    <property type="match status" value="1"/>
</dbReference>
<dbReference type="GO" id="GO:0003677">
    <property type="term" value="F:DNA binding"/>
    <property type="evidence" value="ECO:0007669"/>
    <property type="project" value="UniProtKB-KW"/>
</dbReference>
<evidence type="ECO:0000256" key="6">
    <source>
        <dbReference type="PROSITE-ProRule" id="PRU10137"/>
    </source>
</evidence>
<dbReference type="EMBL" id="JAENRE010000020">
    <property type="protein sequence ID" value="MBO3418084.1"/>
    <property type="molecule type" value="Genomic_DNA"/>
</dbReference>
<evidence type="ECO:0000259" key="7">
    <source>
        <dbReference type="PROSITE" id="PS51736"/>
    </source>
</evidence>
<reference evidence="9" key="3">
    <citation type="journal article" date="2018" name="Genome Biol.">
        <title>SKESA: strategic k-mer extension for scrupulous assemblies.</title>
        <authorList>
            <person name="Souvorov A."/>
            <person name="Agarwala R."/>
            <person name="Lipman D.J."/>
        </authorList>
    </citation>
    <scope>NUCLEOTIDE SEQUENCE</scope>
    <source>
        <strain evidence="9">C25</strain>
    </source>
</reference>
<geneLocation type="plasmid" evidence="8">
    <name>pJIR4150</name>
</geneLocation>
<dbReference type="Gene3D" id="3.40.50.1390">
    <property type="entry name" value="Resolvase, N-terminal catalytic domain"/>
    <property type="match status" value="1"/>
</dbReference>
<dbReference type="GO" id="GO:0000150">
    <property type="term" value="F:DNA strand exchange activity"/>
    <property type="evidence" value="ECO:0007669"/>
    <property type="project" value="InterPro"/>
</dbReference>
<reference evidence="8" key="2">
    <citation type="submission" date="2015-09" db="EMBL/GenBank/DDBJ databases">
        <title>Functional analysis of a bacitracin resistant determinant located on ICECp1, a novel Tn916-like element from a conjugative plasmid in Clostridium perfringens.</title>
        <authorList>
            <person name="Han X."/>
            <person name="Du X.-D."/>
            <person name="Southey L."/>
            <person name="Bulach D.M."/>
            <person name="Seemann T."/>
            <person name="Yan X.-X."/>
            <person name="Bannam T.L."/>
            <person name="Rood J.I."/>
        </authorList>
    </citation>
    <scope>NUCLEOTIDE SEQUENCE [LARGE SCALE GENOMIC DNA]</scope>
    <source>
        <strain evidence="8">JIR12708</strain>
        <plasmid evidence="8">pJIR4150</plasmid>
    </source>
</reference>
<dbReference type="SMART" id="SM00857">
    <property type="entry name" value="Resolvase"/>
    <property type="match status" value="1"/>
</dbReference>
<gene>
    <name evidence="9" type="ORF">I9063_003136</name>
    <name evidence="10" type="ORF">JJB78_16610</name>
</gene>
<dbReference type="InterPro" id="IPR006119">
    <property type="entry name" value="Resolv_N"/>
</dbReference>
<dbReference type="GO" id="GO:0015074">
    <property type="term" value="P:DNA integration"/>
    <property type="evidence" value="ECO:0007669"/>
    <property type="project" value="UniProtKB-KW"/>
</dbReference>
<evidence type="ECO:0000313" key="10">
    <source>
        <dbReference type="EMBL" id="MBO3418084.1"/>
    </source>
</evidence>
<evidence type="ECO:0000313" key="11">
    <source>
        <dbReference type="Proteomes" id="UP000668358"/>
    </source>
</evidence>